<accession>Q5DGW6</accession>
<evidence type="ECO:0000256" key="1">
    <source>
        <dbReference type="SAM" id="Phobius"/>
    </source>
</evidence>
<keyword evidence="1" id="KW-0812">Transmembrane</keyword>
<reference evidence="2" key="2">
    <citation type="journal article" date="2006" name="PLoS Pathog.">
        <title>New perspectives on host-parasite interplay by comparative transcriptomic and proteomic analyses of Schistosoma japonicum.</title>
        <authorList>
            <person name="Liu F."/>
            <person name="Lu J."/>
            <person name="Hu W."/>
            <person name="Wang S.Y."/>
            <person name="Cui S.J."/>
            <person name="Chi M."/>
            <person name="Yan Q."/>
            <person name="Wang X.R."/>
            <person name="Song H.D."/>
            <person name="Xu X.N."/>
            <person name="Wang J.J."/>
            <person name="Zhang X.L."/>
            <person name="Zhang X."/>
            <person name="Wang Z.Q."/>
            <person name="Xue C.L."/>
            <person name="Brindley P.J."/>
            <person name="McManus D.P."/>
            <person name="Yang P.Y."/>
            <person name="Feng Z."/>
            <person name="Chen Z."/>
            <person name="Han Z.G."/>
        </authorList>
    </citation>
    <scope>NUCLEOTIDE SEQUENCE</scope>
</reference>
<name>Q5DGW6_SCHJA</name>
<sequence length="188" mass="22003">MFRYDRYFSTRIYFLYLMCYWLFPMLCLSGWTGIINQSRKSSGLAYISRFLIQRPNESIRWIFLLSWLLSKNPIGKTTNLSTIELKTSHSMETTLTIYANLIIKCLLVINELRNECPMNTIFAAALVNFGTWWLTVNTQYTISIQRTDLYNNLLLGLRRAAIFFPDTPNILSTLRSVTENMQTGYCRV</sequence>
<feature type="transmembrane region" description="Helical" evidence="1">
    <location>
        <begin position="12"/>
        <end position="34"/>
    </location>
</feature>
<protein>
    <submittedName>
        <fullName evidence="2">SJCHGC05456 protein</fullName>
    </submittedName>
</protein>
<dbReference type="AlphaFoldDB" id="Q5DGW6"/>
<dbReference type="EMBL" id="AY813208">
    <property type="protein sequence ID" value="AAW24940.1"/>
    <property type="molecule type" value="mRNA"/>
</dbReference>
<organism evidence="2">
    <name type="scientific">Schistosoma japonicum</name>
    <name type="common">Blood fluke</name>
    <dbReference type="NCBI Taxonomy" id="6182"/>
    <lineage>
        <taxon>Eukaryota</taxon>
        <taxon>Metazoa</taxon>
        <taxon>Spiralia</taxon>
        <taxon>Lophotrochozoa</taxon>
        <taxon>Platyhelminthes</taxon>
        <taxon>Trematoda</taxon>
        <taxon>Digenea</taxon>
        <taxon>Strigeidida</taxon>
        <taxon>Schistosomatoidea</taxon>
        <taxon>Schistosomatidae</taxon>
        <taxon>Schistosoma</taxon>
    </lineage>
</organism>
<reference evidence="2" key="1">
    <citation type="submission" date="2004-11" db="EMBL/GenBank/DDBJ databases">
        <title>The full-length cDNA sequences of Schistosoma japonicum genes.</title>
        <authorList>
            <person name="Han Z."/>
        </authorList>
    </citation>
    <scope>NUCLEOTIDE SEQUENCE</scope>
</reference>
<keyword evidence="1" id="KW-0472">Membrane</keyword>
<proteinExistence type="evidence at transcript level"/>
<evidence type="ECO:0000313" key="2">
    <source>
        <dbReference type="EMBL" id="AAW24940.1"/>
    </source>
</evidence>
<keyword evidence="1" id="KW-1133">Transmembrane helix</keyword>